<organism evidence="1 2">
    <name type="scientific">Rhynocoris fuscipes</name>
    <dbReference type="NCBI Taxonomy" id="488301"/>
    <lineage>
        <taxon>Eukaryota</taxon>
        <taxon>Metazoa</taxon>
        <taxon>Ecdysozoa</taxon>
        <taxon>Arthropoda</taxon>
        <taxon>Hexapoda</taxon>
        <taxon>Insecta</taxon>
        <taxon>Pterygota</taxon>
        <taxon>Neoptera</taxon>
        <taxon>Paraneoptera</taxon>
        <taxon>Hemiptera</taxon>
        <taxon>Heteroptera</taxon>
        <taxon>Panheteroptera</taxon>
        <taxon>Cimicomorpha</taxon>
        <taxon>Reduviidae</taxon>
        <taxon>Harpactorinae</taxon>
        <taxon>Harpactorini</taxon>
        <taxon>Rhynocoris</taxon>
    </lineage>
</organism>
<protein>
    <submittedName>
        <fullName evidence="1">Uncharacterized protein</fullName>
    </submittedName>
</protein>
<name>A0AAW1D1K5_9HEMI</name>
<reference evidence="1 2" key="1">
    <citation type="submission" date="2022-12" db="EMBL/GenBank/DDBJ databases">
        <title>Chromosome-level genome assembly of true bugs.</title>
        <authorList>
            <person name="Ma L."/>
            <person name="Li H."/>
        </authorList>
    </citation>
    <scope>NUCLEOTIDE SEQUENCE [LARGE SCALE GENOMIC DNA]</scope>
    <source>
        <strain evidence="1">Lab_2022b</strain>
    </source>
</reference>
<evidence type="ECO:0000313" key="2">
    <source>
        <dbReference type="Proteomes" id="UP001461498"/>
    </source>
</evidence>
<dbReference type="AlphaFoldDB" id="A0AAW1D1K5"/>
<dbReference type="EMBL" id="JAPXFL010000007">
    <property type="protein sequence ID" value="KAK9504427.1"/>
    <property type="molecule type" value="Genomic_DNA"/>
</dbReference>
<keyword evidence="2" id="KW-1185">Reference proteome</keyword>
<gene>
    <name evidence="1" type="ORF">O3M35_010761</name>
</gene>
<comment type="caution">
    <text evidence="1">The sequence shown here is derived from an EMBL/GenBank/DDBJ whole genome shotgun (WGS) entry which is preliminary data.</text>
</comment>
<evidence type="ECO:0000313" key="1">
    <source>
        <dbReference type="EMBL" id="KAK9504427.1"/>
    </source>
</evidence>
<sequence length="72" mass="8307">MATAKLKAPFTLRLQGSKKAIKGCQTDTIRIEKIKDKSIEVRLGRRHNKILCKKETEERIYSIAIKTTDNNY</sequence>
<dbReference type="Proteomes" id="UP001461498">
    <property type="component" value="Unassembled WGS sequence"/>
</dbReference>
<accession>A0AAW1D1K5</accession>
<proteinExistence type="predicted"/>